<evidence type="ECO:0000259" key="1">
    <source>
        <dbReference type="Pfam" id="PF13456"/>
    </source>
</evidence>
<dbReference type="InterPro" id="IPR002156">
    <property type="entry name" value="RNaseH_domain"/>
</dbReference>
<dbReference type="PANTHER" id="PTHR33033:SF121">
    <property type="entry name" value="POLYNUCLEOTIDYL TRANSFERASE, RIBONUCLEASE H-LIKE SUPERFAMILY PROTEIN"/>
    <property type="match status" value="1"/>
</dbReference>
<accession>A0ABR2EV65</accession>
<comment type="caution">
    <text evidence="2">The sequence shown here is derived from an EMBL/GenBank/DDBJ whole genome shotgun (WGS) entry which is preliminary data.</text>
</comment>
<dbReference type="Proteomes" id="UP001472677">
    <property type="component" value="Unassembled WGS sequence"/>
</dbReference>
<evidence type="ECO:0000313" key="2">
    <source>
        <dbReference type="EMBL" id="KAK8564992.1"/>
    </source>
</evidence>
<gene>
    <name evidence="2" type="ORF">V6N12_058568</name>
</gene>
<sequence length="162" mass="18443">MPCCWGLIVQCRWCGGWGIRKSMNRVLLRNSEGVTLLIFSKSIGEIDATSVKILALKEACVLFSKSRWAQRYSLVLETDCDCLVEWLNRPVLSPYGFKRLVGECIESCAVCSWSIRAVSREVNFTADKLAKLDYAIKLQKYLLVLKIGVSIGKLRKIDEFHY</sequence>
<feature type="domain" description="RNase H type-1" evidence="1">
    <location>
        <begin position="21"/>
        <end position="131"/>
    </location>
</feature>
<name>A0ABR2EV65_9ROSI</name>
<protein>
    <recommendedName>
        <fullName evidence="1">RNase H type-1 domain-containing protein</fullName>
    </recommendedName>
</protein>
<dbReference type="InterPro" id="IPR036397">
    <property type="entry name" value="RNaseH_sf"/>
</dbReference>
<proteinExistence type="predicted"/>
<dbReference type="EMBL" id="JBBPBM010000010">
    <property type="protein sequence ID" value="KAK8564992.1"/>
    <property type="molecule type" value="Genomic_DNA"/>
</dbReference>
<organism evidence="2 3">
    <name type="scientific">Hibiscus sabdariffa</name>
    <name type="common">roselle</name>
    <dbReference type="NCBI Taxonomy" id="183260"/>
    <lineage>
        <taxon>Eukaryota</taxon>
        <taxon>Viridiplantae</taxon>
        <taxon>Streptophyta</taxon>
        <taxon>Embryophyta</taxon>
        <taxon>Tracheophyta</taxon>
        <taxon>Spermatophyta</taxon>
        <taxon>Magnoliopsida</taxon>
        <taxon>eudicotyledons</taxon>
        <taxon>Gunneridae</taxon>
        <taxon>Pentapetalae</taxon>
        <taxon>rosids</taxon>
        <taxon>malvids</taxon>
        <taxon>Malvales</taxon>
        <taxon>Malvaceae</taxon>
        <taxon>Malvoideae</taxon>
        <taxon>Hibiscus</taxon>
    </lineage>
</organism>
<evidence type="ECO:0000313" key="3">
    <source>
        <dbReference type="Proteomes" id="UP001472677"/>
    </source>
</evidence>
<reference evidence="2 3" key="1">
    <citation type="journal article" date="2024" name="G3 (Bethesda)">
        <title>Genome assembly of Hibiscus sabdariffa L. provides insights into metabolisms of medicinal natural products.</title>
        <authorList>
            <person name="Kim T."/>
        </authorList>
    </citation>
    <scope>NUCLEOTIDE SEQUENCE [LARGE SCALE GENOMIC DNA]</scope>
    <source>
        <strain evidence="2">TK-2024</strain>
        <tissue evidence="2">Old leaves</tissue>
    </source>
</reference>
<dbReference type="Pfam" id="PF13456">
    <property type="entry name" value="RVT_3"/>
    <property type="match status" value="1"/>
</dbReference>
<dbReference type="PANTHER" id="PTHR33033">
    <property type="entry name" value="POLYNUCLEOTIDYL TRANSFERASE, RIBONUCLEASE H-LIKE SUPERFAMILY PROTEIN-RELATED"/>
    <property type="match status" value="1"/>
</dbReference>
<dbReference type="Gene3D" id="3.30.420.10">
    <property type="entry name" value="Ribonuclease H-like superfamily/Ribonuclease H"/>
    <property type="match status" value="1"/>
</dbReference>
<keyword evidence="3" id="KW-1185">Reference proteome</keyword>